<accession>A0ACB9YTN5</accession>
<sequence length="639" mass="70279">MSSLLELDTFDSVNGTTTPELTRNSRQPPIDSLSKEIEISPIHHGQEPTPFSTFAADVPTTRPKSPREAWIGFLARLFRPILMIIFTLLGLSSAIGHHFYYKSLHGQEVQDAQWPTRFGIALAFFIKLVLLTSLDISYKQQAWITVKKRGFKVRTLDSIFSACHDPLQLFNSELLLRASILAIMAALVWALPLCAIASPSTLTSQEGVRTQATTCNNVSFLDFSRENGYGLYTEDGSRAALSYWNIYTDEGSGLEDRYIYDSPSSELGRVFQLSMLSSTGPLKPPSPCPSSKSCTYYMDVTMPAYQCESRDEFGGDNPQGYNKSQLAPTGTLLYASYSSFAEDQGGKPLSWANMTPSAPEFGVWEELPSLWVGWTTDPNQYVPHIMECVMYGAEFGYNITFSGDGMAIDRVKTILRQPLLPGGISKTPEDKDYQQFSGYHAAGYLYRTFLSGNISLSADGSYWIDETAVLQSDIISPDTGLPAQADFAATIEARFNDLFLSMLADDRLHSQATSDSPCSVSTAILVWNYAPFWLVLSYGLAVSLTLVAIAVGAYGFYRNGYTADAVFSTFVTTSRSADVDALSRGHCLGQWPLTKEVADTVLRFGEVAAVSSGIDDARPHAGFGFPENVQELDTAKEYA</sequence>
<organism evidence="1 2">
    <name type="scientific">Hypoxylon rubiginosum</name>
    <dbReference type="NCBI Taxonomy" id="110542"/>
    <lineage>
        <taxon>Eukaryota</taxon>
        <taxon>Fungi</taxon>
        <taxon>Dikarya</taxon>
        <taxon>Ascomycota</taxon>
        <taxon>Pezizomycotina</taxon>
        <taxon>Sordariomycetes</taxon>
        <taxon>Xylariomycetidae</taxon>
        <taxon>Xylariales</taxon>
        <taxon>Hypoxylaceae</taxon>
        <taxon>Hypoxylon</taxon>
    </lineage>
</organism>
<gene>
    <name evidence="1" type="ORF">F4820DRAFT_451093</name>
</gene>
<dbReference type="Proteomes" id="UP001497700">
    <property type="component" value="Unassembled WGS sequence"/>
</dbReference>
<proteinExistence type="predicted"/>
<evidence type="ECO:0000313" key="2">
    <source>
        <dbReference type="Proteomes" id="UP001497700"/>
    </source>
</evidence>
<reference evidence="1 2" key="1">
    <citation type="journal article" date="2022" name="New Phytol.">
        <title>Ecological generalism drives hyperdiversity of secondary metabolite gene clusters in xylarialean endophytes.</title>
        <authorList>
            <person name="Franco M.E.E."/>
            <person name="Wisecaver J.H."/>
            <person name="Arnold A.E."/>
            <person name="Ju Y.M."/>
            <person name="Slot J.C."/>
            <person name="Ahrendt S."/>
            <person name="Moore L.P."/>
            <person name="Eastman K.E."/>
            <person name="Scott K."/>
            <person name="Konkel Z."/>
            <person name="Mondo S.J."/>
            <person name="Kuo A."/>
            <person name="Hayes R.D."/>
            <person name="Haridas S."/>
            <person name="Andreopoulos B."/>
            <person name="Riley R."/>
            <person name="LaButti K."/>
            <person name="Pangilinan J."/>
            <person name="Lipzen A."/>
            <person name="Amirebrahimi M."/>
            <person name="Yan J."/>
            <person name="Adam C."/>
            <person name="Keymanesh K."/>
            <person name="Ng V."/>
            <person name="Louie K."/>
            <person name="Northen T."/>
            <person name="Drula E."/>
            <person name="Henrissat B."/>
            <person name="Hsieh H.M."/>
            <person name="Youens-Clark K."/>
            <person name="Lutzoni F."/>
            <person name="Miadlikowska J."/>
            <person name="Eastwood D.C."/>
            <person name="Hamelin R.C."/>
            <person name="Grigoriev I.V."/>
            <person name="U'Ren J.M."/>
        </authorList>
    </citation>
    <scope>NUCLEOTIDE SEQUENCE [LARGE SCALE GENOMIC DNA]</scope>
    <source>
        <strain evidence="1 2">CBS 119005</strain>
    </source>
</reference>
<evidence type="ECO:0000313" key="1">
    <source>
        <dbReference type="EMBL" id="KAI4862349.1"/>
    </source>
</evidence>
<name>A0ACB9YTN5_9PEZI</name>
<protein>
    <submittedName>
        <fullName evidence="1">Uncharacterized protein</fullName>
    </submittedName>
</protein>
<comment type="caution">
    <text evidence="1">The sequence shown here is derived from an EMBL/GenBank/DDBJ whole genome shotgun (WGS) entry which is preliminary data.</text>
</comment>
<keyword evidence="2" id="KW-1185">Reference proteome</keyword>
<dbReference type="EMBL" id="MU393528">
    <property type="protein sequence ID" value="KAI4862349.1"/>
    <property type="molecule type" value="Genomic_DNA"/>
</dbReference>